<proteinExistence type="predicted"/>
<evidence type="ECO:0000256" key="3">
    <source>
        <dbReference type="ARBA" id="ARBA00022741"/>
    </source>
</evidence>
<dbReference type="PROSITE" id="PS50011">
    <property type="entry name" value="PROTEIN_KINASE_DOM"/>
    <property type="match status" value="1"/>
</dbReference>
<keyword evidence="3" id="KW-0547">Nucleotide-binding</keyword>
<dbReference type="Proteomes" id="UP000023152">
    <property type="component" value="Unassembled WGS sequence"/>
</dbReference>
<evidence type="ECO:0000256" key="4">
    <source>
        <dbReference type="ARBA" id="ARBA00022777"/>
    </source>
</evidence>
<keyword evidence="2" id="KW-0808">Transferase</keyword>
<dbReference type="Pfam" id="PF00069">
    <property type="entry name" value="Pkinase"/>
    <property type="match status" value="1"/>
</dbReference>
<comment type="caution">
    <text evidence="7">The sequence shown here is derived from an EMBL/GenBank/DDBJ whole genome shotgun (WGS) entry which is preliminary data.</text>
</comment>
<dbReference type="Gene3D" id="1.10.510.10">
    <property type="entry name" value="Transferase(Phosphotransferase) domain 1"/>
    <property type="match status" value="1"/>
</dbReference>
<dbReference type="SUPFAM" id="SSF56112">
    <property type="entry name" value="Protein kinase-like (PK-like)"/>
    <property type="match status" value="1"/>
</dbReference>
<feature type="domain" description="Protein kinase" evidence="6">
    <location>
        <begin position="1"/>
        <end position="206"/>
    </location>
</feature>
<evidence type="ECO:0000259" key="6">
    <source>
        <dbReference type="PROSITE" id="PS50011"/>
    </source>
</evidence>
<dbReference type="GO" id="GO:0005524">
    <property type="term" value="F:ATP binding"/>
    <property type="evidence" value="ECO:0007669"/>
    <property type="project" value="UniProtKB-KW"/>
</dbReference>
<sequence>MPKADGTLKDVITHGTYGEDHIREFAYQIGKALKFIHSAGVFHRDLVESDKPENILVSQGKIKITDFGLAQITEGLDRTEYVITRHYRAPEVMLSPKQYDASVDMWAFGCVVAEMITRKVLFCGENYHKTLEMHFELLGCPQLEWITHADGLAWVKERKFHEKPGQSFQQLFPTATKETREFLQKLLIMDPSQRMQASDALKHPYFVPIRKRETE</sequence>
<evidence type="ECO:0000256" key="2">
    <source>
        <dbReference type="ARBA" id="ARBA00022679"/>
    </source>
</evidence>
<evidence type="ECO:0000256" key="5">
    <source>
        <dbReference type="ARBA" id="ARBA00022840"/>
    </source>
</evidence>
<evidence type="ECO:0000313" key="7">
    <source>
        <dbReference type="EMBL" id="ETO12581.1"/>
    </source>
</evidence>
<accession>X6MFX0</accession>
<protein>
    <submittedName>
        <fullName evidence="7">Mitogen-activated protein kinase 13</fullName>
    </submittedName>
</protein>
<dbReference type="AlphaFoldDB" id="X6MFX0"/>
<dbReference type="SMART" id="SM00220">
    <property type="entry name" value="S_TKc"/>
    <property type="match status" value="1"/>
</dbReference>
<dbReference type="InterPro" id="IPR000719">
    <property type="entry name" value="Prot_kinase_dom"/>
</dbReference>
<dbReference type="EMBL" id="ASPP01021270">
    <property type="protein sequence ID" value="ETO12581.1"/>
    <property type="molecule type" value="Genomic_DNA"/>
</dbReference>
<feature type="non-terminal residue" evidence="7">
    <location>
        <position position="215"/>
    </location>
</feature>
<reference evidence="7 8" key="1">
    <citation type="journal article" date="2013" name="Curr. Biol.">
        <title>The Genome of the Foraminiferan Reticulomyxa filosa.</title>
        <authorList>
            <person name="Glockner G."/>
            <person name="Hulsmann N."/>
            <person name="Schleicher M."/>
            <person name="Noegel A.A."/>
            <person name="Eichinger L."/>
            <person name="Gallinger C."/>
            <person name="Pawlowski J."/>
            <person name="Sierra R."/>
            <person name="Euteneuer U."/>
            <person name="Pillet L."/>
            <person name="Moustafa A."/>
            <person name="Platzer M."/>
            <person name="Groth M."/>
            <person name="Szafranski K."/>
            <person name="Schliwa M."/>
        </authorList>
    </citation>
    <scope>NUCLEOTIDE SEQUENCE [LARGE SCALE GENOMIC DNA]</scope>
</reference>
<keyword evidence="5" id="KW-0067">ATP-binding</keyword>
<evidence type="ECO:0000313" key="8">
    <source>
        <dbReference type="Proteomes" id="UP000023152"/>
    </source>
</evidence>
<dbReference type="OrthoDB" id="192887at2759"/>
<dbReference type="FunFam" id="1.10.510.10:FF:000624">
    <property type="entry name" value="Mitogen-activated protein kinase"/>
    <property type="match status" value="1"/>
</dbReference>
<keyword evidence="4 7" id="KW-0418">Kinase</keyword>
<evidence type="ECO:0000256" key="1">
    <source>
        <dbReference type="ARBA" id="ARBA00022527"/>
    </source>
</evidence>
<keyword evidence="8" id="KW-1185">Reference proteome</keyword>
<dbReference type="PANTHER" id="PTHR24055">
    <property type="entry name" value="MITOGEN-ACTIVATED PROTEIN KINASE"/>
    <property type="match status" value="1"/>
</dbReference>
<dbReference type="OMA" id="VRLMMRQ"/>
<dbReference type="InterPro" id="IPR050117">
    <property type="entry name" value="MAPK"/>
</dbReference>
<organism evidence="7 8">
    <name type="scientific">Reticulomyxa filosa</name>
    <dbReference type="NCBI Taxonomy" id="46433"/>
    <lineage>
        <taxon>Eukaryota</taxon>
        <taxon>Sar</taxon>
        <taxon>Rhizaria</taxon>
        <taxon>Retaria</taxon>
        <taxon>Foraminifera</taxon>
        <taxon>Monothalamids</taxon>
        <taxon>Reticulomyxidae</taxon>
        <taxon>Reticulomyxa</taxon>
    </lineage>
</organism>
<keyword evidence="1" id="KW-0723">Serine/threonine-protein kinase</keyword>
<dbReference type="GO" id="GO:0004674">
    <property type="term" value="F:protein serine/threonine kinase activity"/>
    <property type="evidence" value="ECO:0007669"/>
    <property type="project" value="UniProtKB-KW"/>
</dbReference>
<name>X6MFX0_RETFI</name>
<gene>
    <name evidence="7" type="ORF">RFI_24794</name>
</gene>
<dbReference type="InterPro" id="IPR011009">
    <property type="entry name" value="Kinase-like_dom_sf"/>
</dbReference>